<keyword evidence="5" id="KW-1185">Reference proteome</keyword>
<sequence>MQTHTGYANTKPPTTSYSPSVPLYVYRELSAELQAVQAKLDVVTAQNQKLVQENQLLRQEVAKVVQSFAYLQKLVETPSIPNHQPAPPHQGEKVHTPKSSHPEARQRQPVAQSTRDGAVQPQRREEAYRPVSHHFPTSETVYVEEQEVRYYSPGSSEVKEISGWWLALIIVLIIITGFSAGYFFVRPLLQNQNQSG</sequence>
<organism evidence="4 5">
    <name type="scientific">Richelia sinica FACHB-800</name>
    <dbReference type="NCBI Taxonomy" id="1357546"/>
    <lineage>
        <taxon>Bacteria</taxon>
        <taxon>Bacillati</taxon>
        <taxon>Cyanobacteriota</taxon>
        <taxon>Cyanophyceae</taxon>
        <taxon>Nostocales</taxon>
        <taxon>Nostocaceae</taxon>
        <taxon>Richelia</taxon>
    </lineage>
</organism>
<evidence type="ECO:0000313" key="5">
    <source>
        <dbReference type="Proteomes" id="UP000683511"/>
    </source>
</evidence>
<evidence type="ECO:0000256" key="2">
    <source>
        <dbReference type="SAM" id="MobiDB-lite"/>
    </source>
</evidence>
<keyword evidence="3" id="KW-0812">Transmembrane</keyword>
<name>A0A975TB37_9NOST</name>
<keyword evidence="3" id="KW-1133">Transmembrane helix</keyword>
<accession>A0A975TB37</accession>
<dbReference type="KEGG" id="rsin:B6N60_04144"/>
<evidence type="ECO:0000256" key="3">
    <source>
        <dbReference type="SAM" id="Phobius"/>
    </source>
</evidence>
<reference evidence="4" key="1">
    <citation type="submission" date="2017-04" db="EMBL/GenBank/DDBJ databases">
        <title>Genome deletions in a multicellular cyanobacterial endosymbiont for morphological adaptation in marine diatoms.</title>
        <authorList>
            <person name="Wang Y."/>
            <person name="Gao H."/>
            <person name="Li R."/>
            <person name="Xu X."/>
        </authorList>
    </citation>
    <scope>NUCLEOTIDE SEQUENCE</scope>
    <source>
        <strain evidence="4">FACHB 800</strain>
    </source>
</reference>
<dbReference type="Proteomes" id="UP000683511">
    <property type="component" value="Chromosome"/>
</dbReference>
<dbReference type="RefSeq" id="WP_190604021.1">
    <property type="nucleotide sequence ID" value="NZ_CP021056.1"/>
</dbReference>
<dbReference type="EMBL" id="CP021056">
    <property type="protein sequence ID" value="QXE25429.1"/>
    <property type="molecule type" value="Genomic_DNA"/>
</dbReference>
<keyword evidence="3" id="KW-0472">Membrane</keyword>
<evidence type="ECO:0000256" key="1">
    <source>
        <dbReference type="SAM" id="Coils"/>
    </source>
</evidence>
<feature type="coiled-coil region" evidence="1">
    <location>
        <begin position="26"/>
        <end position="60"/>
    </location>
</feature>
<gene>
    <name evidence="4" type="ORF">B6N60_04144</name>
</gene>
<feature type="region of interest" description="Disordered" evidence="2">
    <location>
        <begin position="79"/>
        <end position="128"/>
    </location>
</feature>
<evidence type="ECO:0000313" key="4">
    <source>
        <dbReference type="EMBL" id="QXE25429.1"/>
    </source>
</evidence>
<keyword evidence="1" id="KW-0175">Coiled coil</keyword>
<feature type="compositionally biased region" description="Basic and acidic residues" evidence="2">
    <location>
        <begin position="90"/>
        <end position="106"/>
    </location>
</feature>
<proteinExistence type="predicted"/>
<dbReference type="AlphaFoldDB" id="A0A975TB37"/>
<feature type="transmembrane region" description="Helical" evidence="3">
    <location>
        <begin position="164"/>
        <end position="185"/>
    </location>
</feature>
<protein>
    <submittedName>
        <fullName evidence="4">Uncharacterized protein</fullName>
    </submittedName>
</protein>